<name>A0A9D3YLK2_DREPO</name>
<keyword evidence="2" id="KW-1185">Reference proteome</keyword>
<protein>
    <recommendedName>
        <fullName evidence="3">CCHC-type domain-containing protein</fullName>
    </recommendedName>
</protein>
<evidence type="ECO:0008006" key="3">
    <source>
        <dbReference type="Google" id="ProtNLM"/>
    </source>
</evidence>
<organism evidence="1 2">
    <name type="scientific">Dreissena polymorpha</name>
    <name type="common">Zebra mussel</name>
    <name type="synonym">Mytilus polymorpha</name>
    <dbReference type="NCBI Taxonomy" id="45954"/>
    <lineage>
        <taxon>Eukaryota</taxon>
        <taxon>Metazoa</taxon>
        <taxon>Spiralia</taxon>
        <taxon>Lophotrochozoa</taxon>
        <taxon>Mollusca</taxon>
        <taxon>Bivalvia</taxon>
        <taxon>Autobranchia</taxon>
        <taxon>Heteroconchia</taxon>
        <taxon>Euheterodonta</taxon>
        <taxon>Imparidentia</taxon>
        <taxon>Neoheterodontei</taxon>
        <taxon>Myida</taxon>
        <taxon>Dreissenoidea</taxon>
        <taxon>Dreissenidae</taxon>
        <taxon>Dreissena</taxon>
    </lineage>
</organism>
<dbReference type="EMBL" id="JAIWYP010000015">
    <property type="protein sequence ID" value="KAH3701485.1"/>
    <property type="molecule type" value="Genomic_DNA"/>
</dbReference>
<comment type="caution">
    <text evidence="1">The sequence shown here is derived from an EMBL/GenBank/DDBJ whole genome shotgun (WGS) entry which is preliminary data.</text>
</comment>
<proteinExistence type="predicted"/>
<dbReference type="Proteomes" id="UP000828390">
    <property type="component" value="Unassembled WGS sequence"/>
</dbReference>
<dbReference type="Gene3D" id="4.10.60.10">
    <property type="entry name" value="Zinc finger, CCHC-type"/>
    <property type="match status" value="1"/>
</dbReference>
<reference evidence="1" key="2">
    <citation type="submission" date="2020-11" db="EMBL/GenBank/DDBJ databases">
        <authorList>
            <person name="McCartney M.A."/>
            <person name="Auch B."/>
            <person name="Kono T."/>
            <person name="Mallez S."/>
            <person name="Becker A."/>
            <person name="Gohl D.M."/>
            <person name="Silverstein K.A.T."/>
            <person name="Koren S."/>
            <person name="Bechman K.B."/>
            <person name="Herman A."/>
            <person name="Abrahante J.E."/>
            <person name="Garbe J."/>
        </authorList>
    </citation>
    <scope>NUCLEOTIDE SEQUENCE</scope>
    <source>
        <strain evidence="1">Duluth1</strain>
        <tissue evidence="1">Whole animal</tissue>
    </source>
</reference>
<evidence type="ECO:0000313" key="2">
    <source>
        <dbReference type="Proteomes" id="UP000828390"/>
    </source>
</evidence>
<reference evidence="1" key="1">
    <citation type="journal article" date="2019" name="bioRxiv">
        <title>The Genome of the Zebra Mussel, Dreissena polymorpha: A Resource for Invasive Species Research.</title>
        <authorList>
            <person name="McCartney M.A."/>
            <person name="Auch B."/>
            <person name="Kono T."/>
            <person name="Mallez S."/>
            <person name="Zhang Y."/>
            <person name="Obille A."/>
            <person name="Becker A."/>
            <person name="Abrahante J.E."/>
            <person name="Garbe J."/>
            <person name="Badalamenti J.P."/>
            <person name="Herman A."/>
            <person name="Mangelson H."/>
            <person name="Liachko I."/>
            <person name="Sullivan S."/>
            <person name="Sone E.D."/>
            <person name="Koren S."/>
            <person name="Silverstein K.A.T."/>
            <person name="Beckman K.B."/>
            <person name="Gohl D.M."/>
        </authorList>
    </citation>
    <scope>NUCLEOTIDE SEQUENCE</scope>
    <source>
        <strain evidence="1">Duluth1</strain>
        <tissue evidence="1">Whole animal</tissue>
    </source>
</reference>
<sequence length="135" mass="15478">MKCRCMDHDCISINEEVSVIERYESILDNSVPNVRSIESVDIEGTLKRIESRLTKIDSHSNGRYFDSATSRPSTRLCFGCNSPNHLWASCPQNANPRPRRNVRNATGDNLQITQQLRPQSHIQHTRINNTQRSEN</sequence>
<accession>A0A9D3YLK2</accession>
<evidence type="ECO:0000313" key="1">
    <source>
        <dbReference type="EMBL" id="KAH3701485.1"/>
    </source>
</evidence>
<gene>
    <name evidence="1" type="ORF">DPMN_076474</name>
</gene>
<dbReference type="AlphaFoldDB" id="A0A9D3YLK2"/>